<keyword evidence="2" id="KW-1185">Reference proteome</keyword>
<dbReference type="RefSeq" id="WP_129124096.1">
    <property type="nucleotide sequence ID" value="NZ_PEIB01000044.1"/>
</dbReference>
<comment type="caution">
    <text evidence="1">The sequence shown here is derived from an EMBL/GenBank/DDBJ whole genome shotgun (WGS) entry which is preliminary data.</text>
</comment>
<dbReference type="EMBL" id="PEIB01000044">
    <property type="protein sequence ID" value="RXJ70773.1"/>
    <property type="molecule type" value="Genomic_DNA"/>
</dbReference>
<proteinExistence type="predicted"/>
<reference evidence="1 2" key="1">
    <citation type="submission" date="2017-10" db="EMBL/GenBank/DDBJ databases">
        <title>Nyctiphanis sp. nov., isolated from the stomach of the euphausiid Nyctiphanes simplex (Hansen, 1911) in the Gulf of California.</title>
        <authorList>
            <person name="Gomez-Gil B."/>
            <person name="Aguilar-Mendez M."/>
            <person name="Lopez-Cortes A."/>
            <person name="Gomez-Gutierrez J."/>
            <person name="Roque A."/>
            <person name="Lang E."/>
            <person name="Gonzalez-Castillo A."/>
        </authorList>
    </citation>
    <scope>NUCLEOTIDE SEQUENCE [LARGE SCALE GENOMIC DNA]</scope>
    <source>
        <strain evidence="1 2">CAIM 600</strain>
    </source>
</reference>
<protein>
    <submittedName>
        <fullName evidence="1">Uncharacterized protein</fullName>
    </submittedName>
</protein>
<organism evidence="1 2">
    <name type="scientific">Veronia nyctiphanis</name>
    <dbReference type="NCBI Taxonomy" id="1278244"/>
    <lineage>
        <taxon>Bacteria</taxon>
        <taxon>Pseudomonadati</taxon>
        <taxon>Pseudomonadota</taxon>
        <taxon>Gammaproteobacteria</taxon>
        <taxon>Vibrionales</taxon>
        <taxon>Vibrionaceae</taxon>
        <taxon>Veronia</taxon>
    </lineage>
</organism>
<name>A0A4Q0YK05_9GAMM</name>
<evidence type="ECO:0000313" key="2">
    <source>
        <dbReference type="Proteomes" id="UP000290287"/>
    </source>
</evidence>
<dbReference type="OrthoDB" id="7063419at2"/>
<dbReference type="AlphaFoldDB" id="A0A4Q0YK05"/>
<dbReference type="Proteomes" id="UP000290287">
    <property type="component" value="Unassembled WGS sequence"/>
</dbReference>
<gene>
    <name evidence="1" type="ORF">CS022_22365</name>
</gene>
<evidence type="ECO:0000313" key="1">
    <source>
        <dbReference type="EMBL" id="RXJ70773.1"/>
    </source>
</evidence>
<sequence>MTEEEALDKAQNHKGDHRSYAHLLLELQPYISDEKFGWLWEGFIASAPFEVVMELNGGDDNVVSIER</sequence>
<accession>A0A4Q0YK05</accession>